<evidence type="ECO:0000313" key="2">
    <source>
        <dbReference type="EMBL" id="GMR46254.1"/>
    </source>
</evidence>
<reference evidence="3" key="1">
    <citation type="submission" date="2022-10" db="EMBL/GenBank/DDBJ databases">
        <title>Genome assembly of Pristionchus species.</title>
        <authorList>
            <person name="Yoshida K."/>
            <person name="Sommer R.J."/>
        </authorList>
    </citation>
    <scope>NUCLEOTIDE SEQUENCE [LARGE SCALE GENOMIC DNA]</scope>
    <source>
        <strain evidence="3">RS5460</strain>
    </source>
</reference>
<evidence type="ECO:0000313" key="3">
    <source>
        <dbReference type="Proteomes" id="UP001328107"/>
    </source>
</evidence>
<feature type="non-terminal residue" evidence="2">
    <location>
        <position position="1"/>
    </location>
</feature>
<keyword evidence="3" id="KW-1185">Reference proteome</keyword>
<feature type="signal peptide" evidence="1">
    <location>
        <begin position="1"/>
        <end position="16"/>
    </location>
</feature>
<accession>A0AAN5CKW5</accession>
<keyword evidence="1" id="KW-0732">Signal</keyword>
<dbReference type="EMBL" id="BTRK01000004">
    <property type="protein sequence ID" value="GMR46254.1"/>
    <property type="molecule type" value="Genomic_DNA"/>
</dbReference>
<gene>
    <name evidence="2" type="ORF">PMAYCL1PPCAC_16449</name>
</gene>
<comment type="caution">
    <text evidence="2">The sequence shown here is derived from an EMBL/GenBank/DDBJ whole genome shotgun (WGS) entry which is preliminary data.</text>
</comment>
<proteinExistence type="predicted"/>
<evidence type="ECO:0000256" key="1">
    <source>
        <dbReference type="SAM" id="SignalP"/>
    </source>
</evidence>
<name>A0AAN5CKW5_9BILA</name>
<protein>
    <submittedName>
        <fullName evidence="2">Uncharacterized protein</fullName>
    </submittedName>
</protein>
<dbReference type="Proteomes" id="UP001328107">
    <property type="component" value="Unassembled WGS sequence"/>
</dbReference>
<dbReference type="AlphaFoldDB" id="A0AAN5CKW5"/>
<feature type="chain" id="PRO_5042848349" evidence="1">
    <location>
        <begin position="17"/>
        <end position="99"/>
    </location>
</feature>
<organism evidence="2 3">
    <name type="scientific">Pristionchus mayeri</name>
    <dbReference type="NCBI Taxonomy" id="1317129"/>
    <lineage>
        <taxon>Eukaryota</taxon>
        <taxon>Metazoa</taxon>
        <taxon>Ecdysozoa</taxon>
        <taxon>Nematoda</taxon>
        <taxon>Chromadorea</taxon>
        <taxon>Rhabditida</taxon>
        <taxon>Rhabditina</taxon>
        <taxon>Diplogasteromorpha</taxon>
        <taxon>Diplogasteroidea</taxon>
        <taxon>Neodiplogasteridae</taxon>
        <taxon>Pristionchus</taxon>
    </lineage>
</organism>
<sequence length="99" mass="10664">TMRLFIFFVLIAIASSLKCYDGVIPWGPASEQPKLTLKECADGVRCCSVVWAMPGTIYSCGNECPKPHAFISGEKCESIQFDMSSCHCAGPAGKCKPTP</sequence>